<sequence length="54" mass="6235">MVLLSNDSTEVNISDFTNRLTQQMLQLRPVAPRQSLQKAQVNKNLLTCKFVFVR</sequence>
<name>A0AA85J4Q6_TRIRE</name>
<proteinExistence type="predicted"/>
<organism evidence="1 2">
    <name type="scientific">Trichobilharzia regenti</name>
    <name type="common">Nasal bird schistosome</name>
    <dbReference type="NCBI Taxonomy" id="157069"/>
    <lineage>
        <taxon>Eukaryota</taxon>
        <taxon>Metazoa</taxon>
        <taxon>Spiralia</taxon>
        <taxon>Lophotrochozoa</taxon>
        <taxon>Platyhelminthes</taxon>
        <taxon>Trematoda</taxon>
        <taxon>Digenea</taxon>
        <taxon>Strigeidida</taxon>
        <taxon>Schistosomatoidea</taxon>
        <taxon>Schistosomatidae</taxon>
        <taxon>Trichobilharzia</taxon>
    </lineage>
</organism>
<evidence type="ECO:0000313" key="2">
    <source>
        <dbReference type="WBParaSite" id="TREG1_141810.1"/>
    </source>
</evidence>
<dbReference type="WBParaSite" id="TREG1_141810.1">
    <property type="protein sequence ID" value="TREG1_141810.1"/>
    <property type="gene ID" value="TREG1_141810"/>
</dbReference>
<keyword evidence="1" id="KW-1185">Reference proteome</keyword>
<protein>
    <submittedName>
        <fullName evidence="2">Uncharacterized protein</fullName>
    </submittedName>
</protein>
<dbReference type="AlphaFoldDB" id="A0AA85J4Q6"/>
<reference evidence="1" key="1">
    <citation type="submission" date="2022-06" db="EMBL/GenBank/DDBJ databases">
        <authorList>
            <person name="Berger JAMES D."/>
            <person name="Berger JAMES D."/>
        </authorList>
    </citation>
    <scope>NUCLEOTIDE SEQUENCE [LARGE SCALE GENOMIC DNA]</scope>
</reference>
<accession>A0AA85J4Q6</accession>
<reference evidence="2" key="2">
    <citation type="submission" date="2023-11" db="UniProtKB">
        <authorList>
            <consortium name="WormBaseParasite"/>
        </authorList>
    </citation>
    <scope>IDENTIFICATION</scope>
</reference>
<evidence type="ECO:0000313" key="1">
    <source>
        <dbReference type="Proteomes" id="UP000050795"/>
    </source>
</evidence>
<dbReference type="Proteomes" id="UP000050795">
    <property type="component" value="Unassembled WGS sequence"/>
</dbReference>